<dbReference type="InterPro" id="IPR039420">
    <property type="entry name" value="WalR-like"/>
</dbReference>
<dbReference type="GO" id="GO:0005829">
    <property type="term" value="C:cytosol"/>
    <property type="evidence" value="ECO:0007669"/>
    <property type="project" value="TreeGrafter"/>
</dbReference>
<evidence type="ECO:0000259" key="9">
    <source>
        <dbReference type="PROSITE" id="PS50110"/>
    </source>
</evidence>
<proteinExistence type="predicted"/>
<dbReference type="InterPro" id="IPR011006">
    <property type="entry name" value="CheY-like_superfamily"/>
</dbReference>
<dbReference type="SUPFAM" id="SSF46894">
    <property type="entry name" value="C-terminal effector domain of the bipartite response regulators"/>
    <property type="match status" value="1"/>
</dbReference>
<dbReference type="InterPro" id="IPR001867">
    <property type="entry name" value="OmpR/PhoB-type_DNA-bd"/>
</dbReference>
<dbReference type="Pfam" id="PF00486">
    <property type="entry name" value="Trans_reg_C"/>
    <property type="match status" value="1"/>
</dbReference>
<dbReference type="Gene3D" id="3.40.50.2300">
    <property type="match status" value="1"/>
</dbReference>
<gene>
    <name evidence="11" type="primary">cseB</name>
    <name evidence="11" type="ORF">AB2U05_11915</name>
</gene>
<dbReference type="NCBIfam" id="NF041733">
    <property type="entry name" value="resp_reg_CseB"/>
    <property type="match status" value="1"/>
</dbReference>
<evidence type="ECO:0000256" key="5">
    <source>
        <dbReference type="ARBA" id="ARBA00023163"/>
    </source>
</evidence>
<evidence type="ECO:0000256" key="1">
    <source>
        <dbReference type="ARBA" id="ARBA00022553"/>
    </source>
</evidence>
<feature type="DNA-binding region" description="OmpR/PhoB-type" evidence="7">
    <location>
        <begin position="172"/>
        <end position="266"/>
    </location>
</feature>
<evidence type="ECO:0000259" key="10">
    <source>
        <dbReference type="PROSITE" id="PS51755"/>
    </source>
</evidence>
<sequence>MTPAAPSAANPAANPTAASAAPAQPHILLVEDDEVIREATRMALERYGFPVTTAADGLEGLEAFHAVRPDLLLLDVMLPLLDGVGLCRRIREESQLPILMMSARTDPVDVVSGLEAGADDYVVKPFESAVLVARIRTVLRRVRVVPTAPDAPAAPDTPTTEAPAGTPQAPAAALRSFDGLQVDTDSMEVRVHGRLVPLTPTELRLLLEFTAAPGIVLERSTLLERVWDYEWGADTRVVDVHVQRLRAKIGAERIETVRGFGYKLRRPA</sequence>
<dbReference type="GO" id="GO:0000156">
    <property type="term" value="F:phosphorelay response regulator activity"/>
    <property type="evidence" value="ECO:0007669"/>
    <property type="project" value="TreeGrafter"/>
</dbReference>
<evidence type="ECO:0000256" key="2">
    <source>
        <dbReference type="ARBA" id="ARBA00023012"/>
    </source>
</evidence>
<dbReference type="Gene3D" id="1.10.10.10">
    <property type="entry name" value="Winged helix-like DNA-binding domain superfamily/Winged helix DNA-binding domain"/>
    <property type="match status" value="1"/>
</dbReference>
<dbReference type="FunFam" id="3.40.50.2300:FF:000001">
    <property type="entry name" value="DNA-binding response regulator PhoB"/>
    <property type="match status" value="1"/>
</dbReference>
<dbReference type="SUPFAM" id="SSF52172">
    <property type="entry name" value="CheY-like"/>
    <property type="match status" value="1"/>
</dbReference>
<dbReference type="Pfam" id="PF00072">
    <property type="entry name" value="Response_reg"/>
    <property type="match status" value="1"/>
</dbReference>
<dbReference type="GO" id="GO:0032993">
    <property type="term" value="C:protein-DNA complex"/>
    <property type="evidence" value="ECO:0007669"/>
    <property type="project" value="TreeGrafter"/>
</dbReference>
<dbReference type="RefSeq" id="WP_369183184.1">
    <property type="nucleotide sequence ID" value="NZ_CP163445.1"/>
</dbReference>
<dbReference type="AlphaFoldDB" id="A0AB39TJ25"/>
<dbReference type="Gene3D" id="6.10.250.690">
    <property type="match status" value="1"/>
</dbReference>
<evidence type="ECO:0000313" key="11">
    <source>
        <dbReference type="EMBL" id="XDQ79121.1"/>
    </source>
</evidence>
<dbReference type="CDD" id="cd17574">
    <property type="entry name" value="REC_OmpR"/>
    <property type="match status" value="1"/>
</dbReference>
<keyword evidence="4 7" id="KW-0238">DNA-binding</keyword>
<feature type="domain" description="Response regulatory" evidence="9">
    <location>
        <begin position="26"/>
        <end position="139"/>
    </location>
</feature>
<reference evidence="11" key="1">
    <citation type="submission" date="2024-07" db="EMBL/GenBank/DDBJ databases">
        <authorList>
            <person name="Yu S.T."/>
        </authorList>
    </citation>
    <scope>NUCLEOTIDE SEQUENCE</scope>
    <source>
        <strain evidence="11">Y1</strain>
    </source>
</reference>
<dbReference type="InterPro" id="IPR001789">
    <property type="entry name" value="Sig_transdc_resp-reg_receiver"/>
</dbReference>
<feature type="region of interest" description="Disordered" evidence="8">
    <location>
        <begin position="1"/>
        <end position="21"/>
    </location>
</feature>
<evidence type="ECO:0000256" key="4">
    <source>
        <dbReference type="ARBA" id="ARBA00023125"/>
    </source>
</evidence>
<name>A0AB39TJ25_9ACTN</name>
<keyword evidence="3" id="KW-0805">Transcription regulation</keyword>
<dbReference type="PROSITE" id="PS51755">
    <property type="entry name" value="OMPR_PHOB"/>
    <property type="match status" value="1"/>
</dbReference>
<dbReference type="InterPro" id="IPR049766">
    <property type="entry name" value="CseB"/>
</dbReference>
<dbReference type="InterPro" id="IPR016032">
    <property type="entry name" value="Sig_transdc_resp-reg_C-effctor"/>
</dbReference>
<dbReference type="EMBL" id="CP163445">
    <property type="protein sequence ID" value="XDQ79121.1"/>
    <property type="molecule type" value="Genomic_DNA"/>
</dbReference>
<evidence type="ECO:0000256" key="6">
    <source>
        <dbReference type="PROSITE-ProRule" id="PRU00169"/>
    </source>
</evidence>
<dbReference type="InterPro" id="IPR036388">
    <property type="entry name" value="WH-like_DNA-bd_sf"/>
</dbReference>
<dbReference type="CDD" id="cd00383">
    <property type="entry name" value="trans_reg_C"/>
    <property type="match status" value="1"/>
</dbReference>
<dbReference type="PANTHER" id="PTHR48111">
    <property type="entry name" value="REGULATOR OF RPOS"/>
    <property type="match status" value="1"/>
</dbReference>
<dbReference type="PANTHER" id="PTHR48111:SF21">
    <property type="entry name" value="DNA-BINDING DUAL MASTER TRANSCRIPTIONAL REGULATOR RPAA"/>
    <property type="match status" value="1"/>
</dbReference>
<dbReference type="PROSITE" id="PS50110">
    <property type="entry name" value="RESPONSE_REGULATORY"/>
    <property type="match status" value="1"/>
</dbReference>
<dbReference type="GO" id="GO:0006355">
    <property type="term" value="P:regulation of DNA-templated transcription"/>
    <property type="evidence" value="ECO:0007669"/>
    <property type="project" value="InterPro"/>
</dbReference>
<dbReference type="SMART" id="SM00862">
    <property type="entry name" value="Trans_reg_C"/>
    <property type="match status" value="1"/>
</dbReference>
<accession>A0AB39TJ25</accession>
<evidence type="ECO:0000256" key="3">
    <source>
        <dbReference type="ARBA" id="ARBA00023015"/>
    </source>
</evidence>
<feature type="region of interest" description="Disordered" evidence="8">
    <location>
        <begin position="148"/>
        <end position="170"/>
    </location>
</feature>
<evidence type="ECO:0000256" key="8">
    <source>
        <dbReference type="SAM" id="MobiDB-lite"/>
    </source>
</evidence>
<protein>
    <submittedName>
        <fullName evidence="11">Two-component system response regulator CseB</fullName>
    </submittedName>
</protein>
<keyword evidence="5" id="KW-0804">Transcription</keyword>
<keyword evidence="1 6" id="KW-0597">Phosphoprotein</keyword>
<dbReference type="SMART" id="SM00448">
    <property type="entry name" value="REC"/>
    <property type="match status" value="1"/>
</dbReference>
<evidence type="ECO:0000256" key="7">
    <source>
        <dbReference type="PROSITE-ProRule" id="PRU01091"/>
    </source>
</evidence>
<keyword evidence="2" id="KW-0902">Two-component regulatory system</keyword>
<organism evidence="11">
    <name type="scientific">Streptomyces sp. Y1</name>
    <dbReference type="NCBI Taxonomy" id="3238634"/>
    <lineage>
        <taxon>Bacteria</taxon>
        <taxon>Bacillati</taxon>
        <taxon>Actinomycetota</taxon>
        <taxon>Actinomycetes</taxon>
        <taxon>Kitasatosporales</taxon>
        <taxon>Streptomycetaceae</taxon>
        <taxon>Streptomyces</taxon>
    </lineage>
</organism>
<feature type="modified residue" description="4-aspartylphosphate" evidence="6">
    <location>
        <position position="75"/>
    </location>
</feature>
<feature type="domain" description="OmpR/PhoB-type" evidence="10">
    <location>
        <begin position="172"/>
        <end position="266"/>
    </location>
</feature>
<dbReference type="GO" id="GO:0000976">
    <property type="term" value="F:transcription cis-regulatory region binding"/>
    <property type="evidence" value="ECO:0007669"/>
    <property type="project" value="TreeGrafter"/>
</dbReference>